<dbReference type="InterPro" id="IPR036465">
    <property type="entry name" value="vWFA_dom_sf"/>
</dbReference>
<protein>
    <submittedName>
        <fullName evidence="2">DUF58 domain-containing protein</fullName>
    </submittedName>
</protein>
<evidence type="ECO:0000313" key="2">
    <source>
        <dbReference type="EMBL" id="GCC50036.1"/>
    </source>
</evidence>
<accession>A0A401U5H2</accession>
<dbReference type="InterPro" id="IPR002881">
    <property type="entry name" value="DUF58"/>
</dbReference>
<proteinExistence type="predicted"/>
<evidence type="ECO:0000259" key="1">
    <source>
        <dbReference type="Pfam" id="PF01882"/>
    </source>
</evidence>
<reference evidence="2 3" key="1">
    <citation type="submission" date="2018-11" db="EMBL/GenBank/DDBJ databases">
        <title>Chryseotalea sanarue gen. nov., sp., nov., a member of the family Cytophagaceae, isolated from a brackish lake in Hamamatsu Japan.</title>
        <authorList>
            <person name="Maejima Y."/>
            <person name="Iino T."/>
            <person name="Muraguchi Y."/>
            <person name="Fukuda K."/>
            <person name="Ohkuma M."/>
            <person name="Moriuchi R."/>
            <person name="Dohra H."/>
            <person name="Kimbara K."/>
            <person name="Shintani M."/>
        </authorList>
    </citation>
    <scope>NUCLEOTIDE SEQUENCE [LARGE SCALE GENOMIC DNA]</scope>
    <source>
        <strain evidence="2 3">Ys</strain>
    </source>
</reference>
<dbReference type="Gene3D" id="3.40.50.410">
    <property type="entry name" value="von Willebrand factor, type A domain"/>
    <property type="match status" value="1"/>
</dbReference>
<comment type="caution">
    <text evidence="2">The sequence shown here is derived from an EMBL/GenBank/DDBJ whole genome shotgun (WGS) entry which is preliminary data.</text>
</comment>
<keyword evidence="3" id="KW-1185">Reference proteome</keyword>
<dbReference type="EMBL" id="BHXQ01000001">
    <property type="protein sequence ID" value="GCC50036.1"/>
    <property type="molecule type" value="Genomic_DNA"/>
</dbReference>
<organism evidence="2 3">
    <name type="scientific">Chryseotalea sanaruensis</name>
    <dbReference type="NCBI Taxonomy" id="2482724"/>
    <lineage>
        <taxon>Bacteria</taxon>
        <taxon>Pseudomonadati</taxon>
        <taxon>Bacteroidota</taxon>
        <taxon>Cytophagia</taxon>
        <taxon>Cytophagales</taxon>
        <taxon>Chryseotaleaceae</taxon>
        <taxon>Chryseotalea</taxon>
    </lineage>
</organism>
<feature type="domain" description="DUF58" evidence="1">
    <location>
        <begin position="49"/>
        <end position="256"/>
    </location>
</feature>
<dbReference type="OrthoDB" id="9776116at2"/>
<dbReference type="AlphaFoldDB" id="A0A401U5H2"/>
<name>A0A401U5H2_9BACT</name>
<gene>
    <name evidence="2" type="ORF">SanaruYs_02510</name>
</gene>
<dbReference type="RefSeq" id="WP_127120694.1">
    <property type="nucleotide sequence ID" value="NZ_BHXQ01000001.1"/>
</dbReference>
<sequence>MDARIKELLKPEILNTVNGLELVARVIVEGFMSGSNKSQAVGAGQEFSQYKNYQAGDDLRQLDWKSFARTERYYIKQAEIETNITVKFIVDASQSMAYVEENISKLQYAKVLTAALAYLARKQGDSIGLSIVNESQIKILQPRFEQQQFVRFLYELINIKTSGTWNRSNQLEQLFDHHGKELIIFLTDLYDDNGDLLNFIGRLKTPRNEVVVFHLIGKKEKDLSFEGSFTFQDMETQVRTKVNTNTQRDNYKKKFAEWLEQSRIWMLEKQVSYYPVDLLDSADTILRNFLTNRKRLQR</sequence>
<evidence type="ECO:0000313" key="3">
    <source>
        <dbReference type="Proteomes" id="UP000288227"/>
    </source>
</evidence>
<dbReference type="SUPFAM" id="SSF53300">
    <property type="entry name" value="vWA-like"/>
    <property type="match status" value="1"/>
</dbReference>
<dbReference type="Pfam" id="PF01882">
    <property type="entry name" value="DUF58"/>
    <property type="match status" value="1"/>
</dbReference>
<dbReference type="PANTHER" id="PTHR33608:SF7">
    <property type="entry name" value="DUF58 DOMAIN-CONTAINING PROTEIN"/>
    <property type="match status" value="1"/>
</dbReference>
<dbReference type="PANTHER" id="PTHR33608">
    <property type="entry name" value="BLL2464 PROTEIN"/>
    <property type="match status" value="1"/>
</dbReference>
<dbReference type="Proteomes" id="UP000288227">
    <property type="component" value="Unassembled WGS sequence"/>
</dbReference>